<keyword evidence="1" id="KW-0175">Coiled coil</keyword>
<proteinExistence type="predicted"/>
<reference evidence="3 4" key="1">
    <citation type="submission" date="2018-04" db="EMBL/GenBank/DDBJ databases">
        <authorList>
            <person name="Vogel A."/>
        </authorList>
    </citation>
    <scope>NUCLEOTIDE SEQUENCE [LARGE SCALE GENOMIC DNA]</scope>
</reference>
<dbReference type="Proteomes" id="UP000595140">
    <property type="component" value="Unassembled WGS sequence"/>
</dbReference>
<dbReference type="AlphaFoldDB" id="A0A484KLS0"/>
<feature type="coiled-coil region" evidence="1">
    <location>
        <begin position="69"/>
        <end position="142"/>
    </location>
</feature>
<feature type="region of interest" description="Disordered" evidence="2">
    <location>
        <begin position="1"/>
        <end position="45"/>
    </location>
</feature>
<evidence type="ECO:0000256" key="2">
    <source>
        <dbReference type="SAM" id="MobiDB-lite"/>
    </source>
</evidence>
<accession>A0A484KLS0</accession>
<organism evidence="3 4">
    <name type="scientific">Cuscuta campestris</name>
    <dbReference type="NCBI Taxonomy" id="132261"/>
    <lineage>
        <taxon>Eukaryota</taxon>
        <taxon>Viridiplantae</taxon>
        <taxon>Streptophyta</taxon>
        <taxon>Embryophyta</taxon>
        <taxon>Tracheophyta</taxon>
        <taxon>Spermatophyta</taxon>
        <taxon>Magnoliopsida</taxon>
        <taxon>eudicotyledons</taxon>
        <taxon>Gunneridae</taxon>
        <taxon>Pentapetalae</taxon>
        <taxon>asterids</taxon>
        <taxon>lamiids</taxon>
        <taxon>Solanales</taxon>
        <taxon>Convolvulaceae</taxon>
        <taxon>Cuscuteae</taxon>
        <taxon>Cuscuta</taxon>
        <taxon>Cuscuta subgen. Grammica</taxon>
        <taxon>Cuscuta sect. Cleistogrammica</taxon>
    </lineage>
</organism>
<name>A0A484KLS0_9ASTE</name>
<evidence type="ECO:0000313" key="4">
    <source>
        <dbReference type="Proteomes" id="UP000595140"/>
    </source>
</evidence>
<feature type="compositionally biased region" description="Polar residues" evidence="2">
    <location>
        <begin position="1"/>
        <end position="14"/>
    </location>
</feature>
<protein>
    <submittedName>
        <fullName evidence="3">Uncharacterized protein</fullName>
    </submittedName>
</protein>
<dbReference type="EMBL" id="OOIL02000560">
    <property type="protein sequence ID" value="VFQ66901.1"/>
    <property type="molecule type" value="Genomic_DNA"/>
</dbReference>
<keyword evidence="4" id="KW-1185">Reference proteome</keyword>
<evidence type="ECO:0000256" key="1">
    <source>
        <dbReference type="SAM" id="Coils"/>
    </source>
</evidence>
<evidence type="ECO:0000313" key="3">
    <source>
        <dbReference type="EMBL" id="VFQ66901.1"/>
    </source>
</evidence>
<gene>
    <name evidence="3" type="ORF">CCAM_LOCUS8677</name>
</gene>
<sequence length="146" mass="16530">MLGQTGHTSDSGQWKRQRKKSISPLAQSSDTGKGQGEPRAMHVGQIGQEWATRLLKSKSYEKSRMEVMMVVCQKEAEAARLKASKMEEKLLEQSKAFWVLYAKHNRLLKAAKEADDQAQEKIAELEEKAARSEEDIAKVRAELEKE</sequence>